<organism evidence="2 3">
    <name type="scientific">Streptomyces halobius</name>
    <dbReference type="NCBI Taxonomy" id="2879846"/>
    <lineage>
        <taxon>Bacteria</taxon>
        <taxon>Bacillati</taxon>
        <taxon>Actinomycetota</taxon>
        <taxon>Actinomycetes</taxon>
        <taxon>Kitasatosporales</taxon>
        <taxon>Streptomycetaceae</taxon>
        <taxon>Streptomyces</taxon>
    </lineage>
</organism>
<dbReference type="EMBL" id="CP086322">
    <property type="protein sequence ID" value="UQA91651.1"/>
    <property type="molecule type" value="Genomic_DNA"/>
</dbReference>
<gene>
    <name evidence="2" type="ORF">K9S39_07050</name>
</gene>
<evidence type="ECO:0008006" key="4">
    <source>
        <dbReference type="Google" id="ProtNLM"/>
    </source>
</evidence>
<dbReference type="Proteomes" id="UP000830115">
    <property type="component" value="Chromosome"/>
</dbReference>
<accession>A0ABY4M5L1</accession>
<dbReference type="RefSeq" id="WP_248862459.1">
    <property type="nucleotide sequence ID" value="NZ_CP086322.1"/>
</dbReference>
<sequence>MINTEELPAITHVWSSFGHTFLSTGEYDSDGNPYEKCLTCGAQYVCSRREDDPSGGDYQASNGDDPTECTGRTDLYHGEAPCQADYGHPCAAAEDGPCEHEAHTHECNCLYCTG</sequence>
<protein>
    <recommendedName>
        <fullName evidence="4">TNFR-Cys domain-containing protein</fullName>
    </recommendedName>
</protein>
<feature type="region of interest" description="Disordered" evidence="1">
    <location>
        <begin position="48"/>
        <end position="70"/>
    </location>
</feature>
<reference evidence="2" key="1">
    <citation type="submission" date="2021-10" db="EMBL/GenBank/DDBJ databases">
        <title>Streptomyces nigrumlapis sp.nov.,an antimicrobial producing actinobacterium isolated from Black Gobi rocks.</title>
        <authorList>
            <person name="Wen Y."/>
            <person name="Zhang W."/>
            <person name="Liu X.G."/>
        </authorList>
    </citation>
    <scope>NUCLEOTIDE SEQUENCE</scope>
    <source>
        <strain evidence="2">ST13-2-2</strain>
    </source>
</reference>
<evidence type="ECO:0000313" key="3">
    <source>
        <dbReference type="Proteomes" id="UP000830115"/>
    </source>
</evidence>
<evidence type="ECO:0000313" key="2">
    <source>
        <dbReference type="EMBL" id="UQA91651.1"/>
    </source>
</evidence>
<keyword evidence="3" id="KW-1185">Reference proteome</keyword>
<proteinExistence type="predicted"/>
<evidence type="ECO:0000256" key="1">
    <source>
        <dbReference type="SAM" id="MobiDB-lite"/>
    </source>
</evidence>
<name>A0ABY4M5L1_9ACTN</name>